<dbReference type="Proteomes" id="UP000239685">
    <property type="component" value="Unassembled WGS sequence"/>
</dbReference>
<feature type="domain" description="Mechanosensitive ion channel transmembrane helices 2/3" evidence="11">
    <location>
        <begin position="366"/>
        <end position="405"/>
    </location>
</feature>
<comment type="subcellular location">
    <subcellularLocation>
        <location evidence="1">Cell membrane</location>
        <topology evidence="1">Multi-pass membrane protein</topology>
    </subcellularLocation>
</comment>
<evidence type="ECO:0000256" key="5">
    <source>
        <dbReference type="ARBA" id="ARBA00022989"/>
    </source>
</evidence>
<sequence length="627" mass="70991">MIKFITKFLLIFSISVFANEIKDEQSLPQVVTQIMNVNHQILLIKDQNKDKNQTATSDLSPINAQKDKLLESIAVFITNYTAQDNNQFKKDKAAIDKKVKLYENNTNSERYITAKIDSLSLELDEFFYQTILNLSTAFSKNAKQDTINSILQEGIMSIQTGGYLDIKNFKDTLSDASKNTFEQELINLDIKKTSYDEILAYLKDHSDLLASNFLFSSLNLNDVISYINKQIPIDTKVFNPGKFTLIVLIFLFFFSIRVKLSKIVFVLLTAFLSKDKKAHRDIQEQFILVIKKPMGIFLSAYAIDVCLSIFYYPSPVPIRFANFFVIAYIILVSWLLIGILDGYGMMALSKIAQKSGKKEVINLIIKILYFIVIVITILLILSRLGFDISTIIASLGIGGLAVALATKDIIANFFASILLLFDNSFSQGDWIVCAGVEGTVVEIGLRKTTIRTFDNSLVFVPNSKIMSENVKNWNRRKVGRQIKMSIGLTYSTTPDQLKECITEIKTMLQNHPGIAKSGEDSALNSSDFRLKYKQNMVSVDDLAGYKSNLFVVLDEFGDNSINILIYCFSKTVVWGEFLETKQDVMLKIMDILSKYETEFAFPSQSIYIEKLPKIEYDIVNSKEAKDA</sequence>
<proteinExistence type="inferred from homology"/>
<comment type="similarity">
    <text evidence="2">Belongs to the MscS (TC 1.A.23) family.</text>
</comment>
<dbReference type="Pfam" id="PF00924">
    <property type="entry name" value="MS_channel_2nd"/>
    <property type="match status" value="1"/>
</dbReference>
<evidence type="ECO:0000256" key="4">
    <source>
        <dbReference type="ARBA" id="ARBA00022692"/>
    </source>
</evidence>
<dbReference type="GO" id="GO:0008381">
    <property type="term" value="F:mechanosensitive monoatomic ion channel activity"/>
    <property type="evidence" value="ECO:0007669"/>
    <property type="project" value="UniProtKB-ARBA"/>
</dbReference>
<feature type="transmembrane region" description="Helical" evidence="7">
    <location>
        <begin position="360"/>
        <end position="382"/>
    </location>
</feature>
<evidence type="ECO:0000256" key="1">
    <source>
        <dbReference type="ARBA" id="ARBA00004651"/>
    </source>
</evidence>
<gene>
    <name evidence="12" type="primary">ynaI</name>
    <name evidence="13" type="ORF">CDQ78_03290</name>
    <name evidence="12" type="ORF">ERS739223_01070</name>
</gene>
<evidence type="ECO:0000256" key="6">
    <source>
        <dbReference type="ARBA" id="ARBA00023136"/>
    </source>
</evidence>
<evidence type="ECO:0000313" key="14">
    <source>
        <dbReference type="Proteomes" id="UP000052245"/>
    </source>
</evidence>
<protein>
    <submittedName>
        <fullName evidence="12">Mechanosensitive ion channel family protein</fullName>
    </submittedName>
    <submittedName>
        <fullName evidence="13">Mechanosensitive ion channel protein</fullName>
    </submittedName>
</protein>
<dbReference type="SUPFAM" id="SSF82861">
    <property type="entry name" value="Mechanosensitive channel protein MscS (YggB), transmembrane region"/>
    <property type="match status" value="1"/>
</dbReference>
<dbReference type="Pfam" id="PF21088">
    <property type="entry name" value="MS_channel_1st"/>
    <property type="match status" value="1"/>
</dbReference>
<keyword evidence="5 7" id="KW-1133">Transmembrane helix</keyword>
<organism evidence="13 15">
    <name type="scientific">Campylobacter hyointestinalis subsp. hyointestinalis</name>
    <dbReference type="NCBI Taxonomy" id="91352"/>
    <lineage>
        <taxon>Bacteria</taxon>
        <taxon>Pseudomonadati</taxon>
        <taxon>Campylobacterota</taxon>
        <taxon>Epsilonproteobacteria</taxon>
        <taxon>Campylobacterales</taxon>
        <taxon>Campylobacteraceae</taxon>
        <taxon>Campylobacter</taxon>
    </lineage>
</organism>
<keyword evidence="4 7" id="KW-0812">Transmembrane</keyword>
<dbReference type="SUPFAM" id="SSF82689">
    <property type="entry name" value="Mechanosensitive channel protein MscS (YggB), C-terminal domain"/>
    <property type="match status" value="1"/>
</dbReference>
<evidence type="ECO:0000259" key="11">
    <source>
        <dbReference type="Pfam" id="PF21088"/>
    </source>
</evidence>
<dbReference type="SUPFAM" id="SSF50182">
    <property type="entry name" value="Sm-like ribonucleoproteins"/>
    <property type="match status" value="1"/>
</dbReference>
<dbReference type="InterPro" id="IPR049142">
    <property type="entry name" value="MS_channel_1st"/>
</dbReference>
<keyword evidence="6 7" id="KW-0472">Membrane</keyword>
<dbReference type="InterPro" id="IPR006685">
    <property type="entry name" value="MscS_channel_2nd"/>
</dbReference>
<name>A0A855N6Z5_CAMHY</name>
<feature type="domain" description="Mechanosensitive ion channel MscS" evidence="9">
    <location>
        <begin position="408"/>
        <end position="475"/>
    </location>
</feature>
<dbReference type="EMBL" id="FAVC01000002">
    <property type="protein sequence ID" value="CUU83930.1"/>
    <property type="molecule type" value="Genomic_DNA"/>
</dbReference>
<evidence type="ECO:0000256" key="2">
    <source>
        <dbReference type="ARBA" id="ARBA00008017"/>
    </source>
</evidence>
<dbReference type="RefSeq" id="WP_059429339.1">
    <property type="nucleotide sequence ID" value="NZ_CP040464.1"/>
</dbReference>
<dbReference type="Gene3D" id="2.30.30.60">
    <property type="match status" value="1"/>
</dbReference>
<accession>A0A855N6Z5</accession>
<keyword evidence="3" id="KW-1003">Cell membrane</keyword>
<evidence type="ECO:0000256" key="7">
    <source>
        <dbReference type="SAM" id="Phobius"/>
    </source>
</evidence>
<dbReference type="GO" id="GO:0005886">
    <property type="term" value="C:plasma membrane"/>
    <property type="evidence" value="ECO:0007669"/>
    <property type="project" value="UniProtKB-SubCell"/>
</dbReference>
<evidence type="ECO:0000256" key="3">
    <source>
        <dbReference type="ARBA" id="ARBA00022475"/>
    </source>
</evidence>
<feature type="chain" id="PRO_5040089571" evidence="8">
    <location>
        <begin position="19"/>
        <end position="627"/>
    </location>
</feature>
<dbReference type="InterPro" id="IPR011066">
    <property type="entry name" value="MscS_channel_C_sf"/>
</dbReference>
<feature type="transmembrane region" description="Helical" evidence="7">
    <location>
        <begin position="318"/>
        <end position="340"/>
    </location>
</feature>
<dbReference type="InterPro" id="IPR011014">
    <property type="entry name" value="MscS_channel_TM-2"/>
</dbReference>
<feature type="domain" description="Mechanosensitive ion channel MscS C-terminal" evidence="10">
    <location>
        <begin position="482"/>
        <end position="596"/>
    </location>
</feature>
<dbReference type="EMBL" id="NIQP01000002">
    <property type="protein sequence ID" value="PPB72593.1"/>
    <property type="molecule type" value="Genomic_DNA"/>
</dbReference>
<evidence type="ECO:0000313" key="12">
    <source>
        <dbReference type="EMBL" id="CUU83930.1"/>
    </source>
</evidence>
<dbReference type="InterPro" id="IPR045042">
    <property type="entry name" value="YnaI-like"/>
</dbReference>
<feature type="transmembrane region" description="Helical" evidence="7">
    <location>
        <begin position="388"/>
        <end position="406"/>
    </location>
</feature>
<evidence type="ECO:0000313" key="13">
    <source>
        <dbReference type="EMBL" id="PPB72593.1"/>
    </source>
</evidence>
<dbReference type="InterPro" id="IPR010920">
    <property type="entry name" value="LSM_dom_sf"/>
</dbReference>
<evidence type="ECO:0000313" key="15">
    <source>
        <dbReference type="Proteomes" id="UP000239685"/>
    </source>
</evidence>
<evidence type="ECO:0000256" key="8">
    <source>
        <dbReference type="SAM" id="SignalP"/>
    </source>
</evidence>
<dbReference type="PANTHER" id="PTHR43634:SF2">
    <property type="entry name" value="LOW CONDUCTANCE MECHANOSENSITIVE CHANNEL YNAI"/>
    <property type="match status" value="1"/>
</dbReference>
<dbReference type="InterPro" id="IPR023408">
    <property type="entry name" value="MscS_beta-dom_sf"/>
</dbReference>
<dbReference type="Proteomes" id="UP000052245">
    <property type="component" value="Unassembled WGS sequence"/>
</dbReference>
<keyword evidence="8" id="KW-0732">Signal</keyword>
<reference evidence="13 15" key="2">
    <citation type="submission" date="2017-06" db="EMBL/GenBank/DDBJ databases">
        <title>Updating the genomic taxonomy and epidemiology of Campylobacter hyointestinalis; discovery in New Zealand farmed ruminants.</title>
        <authorList>
            <person name="Wilkinson D.A."/>
            <person name="Fayaz A."/>
            <person name="Biggs P.J."/>
            <person name="Midwinter A.C."/>
        </authorList>
    </citation>
    <scope>NUCLEOTIDE SEQUENCE [LARGE SCALE GENOMIC DNA]</scope>
    <source>
        <strain evidence="13 15">S1614a</strain>
    </source>
</reference>
<feature type="transmembrane region" description="Helical" evidence="7">
    <location>
        <begin position="293"/>
        <end position="312"/>
    </location>
</feature>
<dbReference type="InterPro" id="IPR049278">
    <property type="entry name" value="MS_channel_C"/>
</dbReference>
<comment type="caution">
    <text evidence="13">The sequence shown here is derived from an EMBL/GenBank/DDBJ whole genome shotgun (WGS) entry which is preliminary data.</text>
</comment>
<dbReference type="PANTHER" id="PTHR43634">
    <property type="entry name" value="OW CONDUCTANCE MECHANOSENSITIVE CHANNEL"/>
    <property type="match status" value="1"/>
</dbReference>
<dbReference type="Pfam" id="PF21082">
    <property type="entry name" value="MS_channel_3rd"/>
    <property type="match status" value="1"/>
</dbReference>
<dbReference type="AlphaFoldDB" id="A0A855N6Z5"/>
<evidence type="ECO:0000259" key="10">
    <source>
        <dbReference type="Pfam" id="PF21082"/>
    </source>
</evidence>
<feature type="signal peptide" evidence="8">
    <location>
        <begin position="1"/>
        <end position="18"/>
    </location>
</feature>
<reference evidence="12 14" key="1">
    <citation type="submission" date="2015-11" db="EMBL/GenBank/DDBJ databases">
        <authorList>
            <consortium name="Pathogen Informatics"/>
        </authorList>
    </citation>
    <scope>NUCLEOTIDE SEQUENCE [LARGE SCALE GENOMIC DNA]</scope>
    <source>
        <strain evidence="12 14">007A-0283</strain>
    </source>
</reference>
<evidence type="ECO:0000259" key="9">
    <source>
        <dbReference type="Pfam" id="PF00924"/>
    </source>
</evidence>
<feature type="transmembrane region" description="Helical" evidence="7">
    <location>
        <begin position="245"/>
        <end position="272"/>
    </location>
</feature>
<dbReference type="Gene3D" id="1.10.287.1260">
    <property type="match status" value="1"/>
</dbReference>
<dbReference type="Gene3D" id="3.30.70.100">
    <property type="match status" value="1"/>
</dbReference>